<feature type="domain" description="FH2" evidence="10">
    <location>
        <begin position="607"/>
        <end position="1004"/>
    </location>
</feature>
<proteinExistence type="inferred from homology"/>
<keyword evidence="2" id="KW-0963">Cytoplasm</keyword>
<evidence type="ECO:0000256" key="6">
    <source>
        <dbReference type="ARBA" id="ARBA00023449"/>
    </source>
</evidence>
<dbReference type="SMART" id="SM00498">
    <property type="entry name" value="FH2"/>
    <property type="match status" value="1"/>
</dbReference>
<dbReference type="Ensembl" id="ENSCCAT00000048232.1">
    <property type="protein sequence ID" value="ENSCCAP00000030487.1"/>
    <property type="gene ID" value="ENSCCAG00000033277.1"/>
</dbReference>
<keyword evidence="7" id="KW-0175">Coiled coil</keyword>
<dbReference type="Gene3D" id="1.25.10.10">
    <property type="entry name" value="Leucine-rich Repeat Variant"/>
    <property type="match status" value="1"/>
</dbReference>
<feature type="compositionally biased region" description="Basic residues" evidence="8">
    <location>
        <begin position="1118"/>
        <end position="1133"/>
    </location>
</feature>
<dbReference type="PANTHER" id="PTHR45920">
    <property type="entry name" value="FORMIN HOMOLOGY 2 DOMAIN CONTAINING, ISOFORM I"/>
    <property type="match status" value="1"/>
</dbReference>
<dbReference type="FunFam" id="1.25.10.10:FF:000056">
    <property type="entry name" value="FH1/FH2 domain-containing protein 3 isoform X1"/>
    <property type="match status" value="1"/>
</dbReference>
<feature type="compositionally biased region" description="Low complexity" evidence="8">
    <location>
        <begin position="385"/>
        <end position="406"/>
    </location>
</feature>
<dbReference type="Pfam" id="PF02181">
    <property type="entry name" value="FH2"/>
    <property type="match status" value="1"/>
</dbReference>
<dbReference type="GeneTree" id="ENSGT00940000160212"/>
<feature type="region of interest" description="Disordered" evidence="8">
    <location>
        <begin position="504"/>
        <end position="523"/>
    </location>
</feature>
<keyword evidence="3" id="KW-0597">Phosphoprotein</keyword>
<gene>
    <name evidence="11" type="primary">FHOD1</name>
</gene>
<feature type="compositionally biased region" description="Basic and acidic residues" evidence="8">
    <location>
        <begin position="994"/>
        <end position="1011"/>
    </location>
</feature>
<accession>A0A2K5RQR5</accession>
<comment type="subcellular location">
    <subcellularLocation>
        <location evidence="1">Cytoplasm</location>
        <location evidence="1">Cytoskeleton</location>
    </subcellularLocation>
</comment>
<dbReference type="Pfam" id="PF24959">
    <property type="entry name" value="FH3_FHOD1-3"/>
    <property type="match status" value="1"/>
</dbReference>
<evidence type="ECO:0000259" key="9">
    <source>
        <dbReference type="PROSITE" id="PS51232"/>
    </source>
</evidence>
<feature type="region of interest" description="Disordered" evidence="8">
    <location>
        <begin position="1108"/>
        <end position="1134"/>
    </location>
</feature>
<evidence type="ECO:0000313" key="12">
    <source>
        <dbReference type="Proteomes" id="UP000233040"/>
    </source>
</evidence>
<comment type="similarity">
    <text evidence="6">Belongs to the formin homology family.</text>
</comment>
<dbReference type="InterPro" id="IPR042201">
    <property type="entry name" value="FH2_Formin_sf"/>
</dbReference>
<feature type="domain" description="GBD/FH3" evidence="9">
    <location>
        <begin position="53"/>
        <end position="451"/>
    </location>
</feature>
<evidence type="ECO:0000256" key="8">
    <source>
        <dbReference type="SAM" id="MobiDB-lite"/>
    </source>
</evidence>
<dbReference type="InterPro" id="IPR041387">
    <property type="entry name" value="FHOD1_GBD_N"/>
</dbReference>
<keyword evidence="4" id="KW-0009">Actin-binding</keyword>
<dbReference type="GO" id="GO:0005737">
    <property type="term" value="C:cytoplasm"/>
    <property type="evidence" value="ECO:0007669"/>
    <property type="project" value="TreeGrafter"/>
</dbReference>
<evidence type="ECO:0000256" key="3">
    <source>
        <dbReference type="ARBA" id="ARBA00022553"/>
    </source>
</evidence>
<reference evidence="11" key="2">
    <citation type="submission" date="2025-09" db="UniProtKB">
        <authorList>
            <consortium name="Ensembl"/>
        </authorList>
    </citation>
    <scope>IDENTIFICATION</scope>
</reference>
<evidence type="ECO:0000256" key="5">
    <source>
        <dbReference type="ARBA" id="ARBA00023212"/>
    </source>
</evidence>
<dbReference type="AlphaFoldDB" id="A0A2K5RQR5"/>
<dbReference type="PROSITE" id="PS51444">
    <property type="entry name" value="FH2"/>
    <property type="match status" value="1"/>
</dbReference>
<dbReference type="GO" id="GO:0030866">
    <property type="term" value="P:cortical actin cytoskeleton organization"/>
    <property type="evidence" value="ECO:0007669"/>
    <property type="project" value="TreeGrafter"/>
</dbReference>
<evidence type="ECO:0000256" key="7">
    <source>
        <dbReference type="SAM" id="Coils"/>
    </source>
</evidence>
<dbReference type="PROSITE" id="PS51232">
    <property type="entry name" value="GBD_FH3"/>
    <property type="match status" value="1"/>
</dbReference>
<organism evidence="11 12">
    <name type="scientific">Cebus imitator</name>
    <name type="common">Panamanian white-faced capuchin</name>
    <name type="synonym">Cebus capucinus imitator</name>
    <dbReference type="NCBI Taxonomy" id="2715852"/>
    <lineage>
        <taxon>Eukaryota</taxon>
        <taxon>Metazoa</taxon>
        <taxon>Chordata</taxon>
        <taxon>Craniata</taxon>
        <taxon>Vertebrata</taxon>
        <taxon>Euteleostomi</taxon>
        <taxon>Mammalia</taxon>
        <taxon>Eutheria</taxon>
        <taxon>Euarchontoglires</taxon>
        <taxon>Primates</taxon>
        <taxon>Haplorrhini</taxon>
        <taxon>Platyrrhini</taxon>
        <taxon>Cebidae</taxon>
        <taxon>Cebinae</taxon>
        <taxon>Cebus</taxon>
    </lineage>
</organism>
<dbReference type="InterPro" id="IPR015425">
    <property type="entry name" value="FH2_Formin"/>
</dbReference>
<dbReference type="SUPFAM" id="SSF48371">
    <property type="entry name" value="ARM repeat"/>
    <property type="match status" value="1"/>
</dbReference>
<dbReference type="InterPro" id="IPR056771">
    <property type="entry name" value="FH3_FHOD1-3-like"/>
</dbReference>
<dbReference type="InterPro" id="IPR011989">
    <property type="entry name" value="ARM-like"/>
</dbReference>
<dbReference type="InterPro" id="IPR016024">
    <property type="entry name" value="ARM-type_fold"/>
</dbReference>
<evidence type="ECO:0000256" key="2">
    <source>
        <dbReference type="ARBA" id="ARBA00022490"/>
    </source>
</evidence>
<keyword evidence="12" id="KW-1185">Reference proteome</keyword>
<feature type="compositionally biased region" description="Pro residues" evidence="8">
    <location>
        <begin position="562"/>
        <end position="597"/>
    </location>
</feature>
<feature type="region of interest" description="Disordered" evidence="8">
    <location>
        <begin position="989"/>
        <end position="1095"/>
    </location>
</feature>
<name>A0A2K5RQR5_CEBIM</name>
<evidence type="ECO:0000256" key="1">
    <source>
        <dbReference type="ARBA" id="ARBA00004245"/>
    </source>
</evidence>
<dbReference type="FunFam" id="1.20.58.2220:FF:000004">
    <property type="entry name" value="Formin homology 2 domain-containing 3"/>
    <property type="match status" value="1"/>
</dbReference>
<feature type="coiled-coil region" evidence="7">
    <location>
        <begin position="883"/>
        <end position="910"/>
    </location>
</feature>
<protein>
    <submittedName>
        <fullName evidence="11">Formin homology 2 domain containing 1</fullName>
    </submittedName>
</protein>
<dbReference type="GO" id="GO:0051015">
    <property type="term" value="F:actin filament binding"/>
    <property type="evidence" value="ECO:0007669"/>
    <property type="project" value="TreeGrafter"/>
</dbReference>
<feature type="compositionally biased region" description="Basic and acidic residues" evidence="8">
    <location>
        <begin position="355"/>
        <end position="368"/>
    </location>
</feature>
<evidence type="ECO:0000256" key="4">
    <source>
        <dbReference type="ARBA" id="ARBA00023203"/>
    </source>
</evidence>
<feature type="region of interest" description="Disordered" evidence="8">
    <location>
        <begin position="559"/>
        <end position="599"/>
    </location>
</feature>
<reference evidence="11" key="1">
    <citation type="submission" date="2025-08" db="UniProtKB">
        <authorList>
            <consortium name="Ensembl"/>
        </authorList>
    </citation>
    <scope>IDENTIFICATION</scope>
</reference>
<keyword evidence="5" id="KW-0206">Cytoskeleton</keyword>
<dbReference type="PANTHER" id="PTHR45920:SF2">
    <property type="entry name" value="FH1_FH2 DOMAIN-CONTAINING PROTEIN 1"/>
    <property type="match status" value="1"/>
</dbReference>
<dbReference type="Proteomes" id="UP000233040">
    <property type="component" value="Unassembled WGS sequence"/>
</dbReference>
<sequence length="1155" mass="125860">MAGGDDSGDGERVSVVTVRVQYLEDTDPFACANFPEPRRAPTCTLDGALPLGAQIPALHRLLGAPLKLEDCALQVSPSGYYLDPELSLEEQREMLEGFYEEISKGRKPTLILRTQLSVRVNAILEKLYGSSGPELRRSLFSLKQIFQEDQDLVPEFVHSEGLSCLIRVGAAADHNYQSYILRALGQLMLFVDGMLGVVAHSETIQWLYTLCASLSRLVVKTALKLLLVFVEYSENNAPLFIRAVNSVASATGAPPWANLVSILLEKNGTDPELLVYTVTLINKTLAALPDQDSFYDVTDALEQQGMEALVQRHLGTAGTDVDLRTQLVLYENALKLEDGDIEEAPGMGGRRERRKPSSEEGKRSRRSLEGGGCPVRPDPHPSGPAPLTGPTSSSSAPASSSTGPASPVASVNLFPTISLAPSADTSSDRSIYKTRFLENVAAAETEKQVALAQGWAETLAGAMPDEADGHSDAQELWDSPETALVPRTPHSPAPRVLLQTQRSLEPEPKEPLMSSSPKAEPTWELPTRAPKLCIGDLDFSDLGEDEDQDMLNVESVEVGKGVPPPPPPLPLFSGVPPPPPPLPPPPIKGPFPPPPPLAATLPPSVPDSAALPTKRKTVKLFWHELKLAGGHGVSASRFGPCATLWASLEPVSVDTARLEHLFESRAKDVLPSKKAGEGRRTMTTVLDPKRSNAINIGLTTLPPVHVIKAALLNFDEFAVSKDGIEKLLTMMPTEEEQQKIEEAQLANPDIPLGPAENFLMTLASISGLAGRLQLWAFKLDYDSMEREIAEPLFDLKVGMEQLVQNATFRCILATLLAVGNFLNGSQSSGFELSYLEKVSEVKDTVRRQSLLHHLCSLVLQTQPESSDLYSEIPALTRCAKVDFEQLTESLGQLERRSRAAEESLRSLAKHELAPALRARLTHFLAQCARRVAMLKIVHRRVCNRFHAFLLYLGYTPQAAREVRITQFCHTLREFALEYRTCRERVLQQQQKRATYRERNKTRGRMITETEKFSGVAGEAPSNPSVPVAVSSGPGRGDADSHASMKSLLTSRPEDTTHNRRSRGMVQSSSPIMPTVGPSAVPPEEPPGSSLPSDTSDEIMDLLVQSVTKSGPRALAARERKRSRGNRKSLRRTLKSGLGDDLVQALGLSKGSGLEV</sequence>
<dbReference type="InterPro" id="IPR014768">
    <property type="entry name" value="GBD/FH3_dom"/>
</dbReference>
<dbReference type="SUPFAM" id="SSF101447">
    <property type="entry name" value="Formin homology 2 domain (FH2 domain)"/>
    <property type="match status" value="1"/>
</dbReference>
<evidence type="ECO:0000259" key="10">
    <source>
        <dbReference type="PROSITE" id="PS51444"/>
    </source>
</evidence>
<feature type="region of interest" description="Disordered" evidence="8">
    <location>
        <begin position="340"/>
        <end position="406"/>
    </location>
</feature>
<dbReference type="Pfam" id="PF18382">
    <property type="entry name" value="Formin_GBD_N"/>
    <property type="match status" value="1"/>
</dbReference>
<feature type="compositionally biased region" description="Low complexity" evidence="8">
    <location>
        <begin position="1019"/>
        <end position="1032"/>
    </location>
</feature>
<evidence type="ECO:0000313" key="11">
    <source>
        <dbReference type="Ensembl" id="ENSCCAP00000030487.1"/>
    </source>
</evidence>
<dbReference type="GO" id="GO:0005856">
    <property type="term" value="C:cytoskeleton"/>
    <property type="evidence" value="ECO:0007669"/>
    <property type="project" value="UniProtKB-SubCell"/>
</dbReference>
<dbReference type="Gene3D" id="1.20.58.2220">
    <property type="entry name" value="Formin, FH2 domain"/>
    <property type="match status" value="1"/>
</dbReference>